<keyword evidence="5" id="KW-0808">Transferase</keyword>
<evidence type="ECO:0000256" key="1">
    <source>
        <dbReference type="ARBA" id="ARBA00022741"/>
    </source>
</evidence>
<dbReference type="EMBL" id="CP045871">
    <property type="protein sequence ID" value="QGG80663.1"/>
    <property type="molecule type" value="Genomic_DNA"/>
</dbReference>
<dbReference type="InterPro" id="IPR003833">
    <property type="entry name" value="CT_C_D"/>
</dbReference>
<dbReference type="Gene3D" id="2.40.100.10">
    <property type="entry name" value="Cyclophilin-like"/>
    <property type="match status" value="1"/>
</dbReference>
<proteinExistence type="predicted"/>
<sequence length="230" mass="24424">MSDMPPSNPEPFTWVNEDTVSIRFGAPDDPAAATRAGLFVDAVLQLDDVLDAYSGFGQAMVTLSPPFDLTALETCMAHQLSVPPAPHPLLRVPVCYHPDVAPDQASAAEALGLSVQALVTAHASCELTVMAMGFAPGFGYLGGLPAHLRLPRKATPRANVPAGSVAIAERQSVIYPTETPGGWHLIGRSPVTLMQYQSAPCSLFQIGQAVQFYPISLAEYHAWTPDVADC</sequence>
<reference evidence="5 6" key="1">
    <citation type="submission" date="2019-11" db="EMBL/GenBank/DDBJ databases">
        <authorList>
            <person name="Khan S.A."/>
            <person name="Jeon C.O."/>
            <person name="Chun B.H."/>
        </authorList>
    </citation>
    <scope>NUCLEOTIDE SEQUENCE [LARGE SCALE GENOMIC DNA]</scope>
    <source>
        <strain evidence="5 6">IMCC 1097</strain>
    </source>
</reference>
<dbReference type="GO" id="GO:0016740">
    <property type="term" value="F:transferase activity"/>
    <property type="evidence" value="ECO:0007669"/>
    <property type="project" value="UniProtKB-KW"/>
</dbReference>
<dbReference type="InterPro" id="IPR010016">
    <property type="entry name" value="PxpB"/>
</dbReference>
<keyword evidence="6" id="KW-1185">Reference proteome</keyword>
<dbReference type="InterPro" id="IPR029000">
    <property type="entry name" value="Cyclophilin-like_dom_sf"/>
</dbReference>
<dbReference type="SMART" id="SM00796">
    <property type="entry name" value="AHS1"/>
    <property type="match status" value="1"/>
</dbReference>
<organism evidence="5 6">
    <name type="scientific">Litorivicinus lipolyticus</name>
    <dbReference type="NCBI Taxonomy" id="418701"/>
    <lineage>
        <taxon>Bacteria</taxon>
        <taxon>Pseudomonadati</taxon>
        <taxon>Pseudomonadota</taxon>
        <taxon>Gammaproteobacteria</taxon>
        <taxon>Oceanospirillales</taxon>
        <taxon>Litorivicinaceae</taxon>
        <taxon>Litorivicinus</taxon>
    </lineage>
</organism>
<evidence type="ECO:0000259" key="4">
    <source>
        <dbReference type="SMART" id="SM00796"/>
    </source>
</evidence>
<dbReference type="OrthoDB" id="9778567at2"/>
<dbReference type="GO" id="GO:0016787">
    <property type="term" value="F:hydrolase activity"/>
    <property type="evidence" value="ECO:0007669"/>
    <property type="project" value="UniProtKB-KW"/>
</dbReference>
<accession>A0A5Q2QBJ4</accession>
<dbReference type="PANTHER" id="PTHR34698">
    <property type="entry name" value="5-OXOPROLINASE SUBUNIT B"/>
    <property type="match status" value="1"/>
</dbReference>
<gene>
    <name evidence="5" type="ORF">GH975_08820</name>
</gene>
<dbReference type="PANTHER" id="PTHR34698:SF2">
    <property type="entry name" value="5-OXOPROLINASE SUBUNIT B"/>
    <property type="match status" value="1"/>
</dbReference>
<dbReference type="Proteomes" id="UP000388235">
    <property type="component" value="Chromosome"/>
</dbReference>
<feature type="domain" description="Carboxyltransferase" evidence="4">
    <location>
        <begin position="10"/>
        <end position="204"/>
    </location>
</feature>
<keyword evidence="2" id="KW-0378">Hydrolase</keyword>
<evidence type="ECO:0000313" key="6">
    <source>
        <dbReference type="Proteomes" id="UP000388235"/>
    </source>
</evidence>
<dbReference type="Pfam" id="PF02682">
    <property type="entry name" value="CT_C_D"/>
    <property type="match status" value="1"/>
</dbReference>
<evidence type="ECO:0000313" key="5">
    <source>
        <dbReference type="EMBL" id="QGG80663.1"/>
    </source>
</evidence>
<protein>
    <submittedName>
        <fullName evidence="5">Carboxyltransferase domain-containing protein</fullName>
    </submittedName>
</protein>
<name>A0A5Q2QBJ4_9GAMM</name>
<dbReference type="SUPFAM" id="SSF50891">
    <property type="entry name" value="Cyclophilin-like"/>
    <property type="match status" value="1"/>
</dbReference>
<keyword evidence="1" id="KW-0547">Nucleotide-binding</keyword>
<dbReference type="GO" id="GO:0005524">
    <property type="term" value="F:ATP binding"/>
    <property type="evidence" value="ECO:0007669"/>
    <property type="project" value="UniProtKB-KW"/>
</dbReference>
<keyword evidence="3" id="KW-0067">ATP-binding</keyword>
<dbReference type="AlphaFoldDB" id="A0A5Q2QBJ4"/>
<evidence type="ECO:0000256" key="2">
    <source>
        <dbReference type="ARBA" id="ARBA00022801"/>
    </source>
</evidence>
<evidence type="ECO:0000256" key="3">
    <source>
        <dbReference type="ARBA" id="ARBA00022840"/>
    </source>
</evidence>
<dbReference type="KEGG" id="llp:GH975_08820"/>